<dbReference type="Proteomes" id="UP000198736">
    <property type="component" value="Unassembled WGS sequence"/>
</dbReference>
<keyword evidence="2" id="KW-1185">Reference proteome</keyword>
<accession>A0A0S4LJ95</accession>
<evidence type="ECO:0000313" key="1">
    <source>
        <dbReference type="EMBL" id="CUS37311.1"/>
    </source>
</evidence>
<dbReference type="AlphaFoldDB" id="A0A0S4LJ95"/>
<sequence>MENVRPEVKKFMQSCERLFGFTHESGRLTSDECQLLEYYVEELQRQIAPVCAKPQAHCQDTPSLSTQP</sequence>
<proteinExistence type="predicted"/>
<name>A0A0S4LJ95_9BACT</name>
<reference evidence="2" key="1">
    <citation type="submission" date="2015-10" db="EMBL/GenBank/DDBJ databases">
        <authorList>
            <person name="Luecker S."/>
            <person name="Luecker S."/>
        </authorList>
    </citation>
    <scope>NUCLEOTIDE SEQUENCE [LARGE SCALE GENOMIC DNA]</scope>
</reference>
<protein>
    <submittedName>
        <fullName evidence="1">Uncharacterized protein</fullName>
    </submittedName>
</protein>
<dbReference type="EMBL" id="CZPZ01000023">
    <property type="protein sequence ID" value="CUS37311.1"/>
    <property type="molecule type" value="Genomic_DNA"/>
</dbReference>
<evidence type="ECO:0000313" key="2">
    <source>
        <dbReference type="Proteomes" id="UP000198736"/>
    </source>
</evidence>
<organism evidence="1 2">
    <name type="scientific">Candidatus Nitrospira nitrificans</name>
    <dbReference type="NCBI Taxonomy" id="1742973"/>
    <lineage>
        <taxon>Bacteria</taxon>
        <taxon>Pseudomonadati</taxon>
        <taxon>Nitrospirota</taxon>
        <taxon>Nitrospiria</taxon>
        <taxon>Nitrospirales</taxon>
        <taxon>Nitrospiraceae</taxon>
        <taxon>Nitrospira</taxon>
    </lineage>
</organism>
<gene>
    <name evidence="1" type="ORF">COMA2_30200</name>
</gene>